<reference evidence="1" key="1">
    <citation type="journal article" date="2023" name="Insect Mol. Biol.">
        <title>Genome sequencing provides insights into the evolution of gene families encoding plant cell wall-degrading enzymes in longhorned beetles.</title>
        <authorList>
            <person name="Shin N.R."/>
            <person name="Okamura Y."/>
            <person name="Kirsch R."/>
            <person name="Pauchet Y."/>
        </authorList>
    </citation>
    <scope>NUCLEOTIDE SEQUENCE</scope>
    <source>
        <strain evidence="1">MMC_N1</strain>
    </source>
</reference>
<name>A0ABQ9JCY2_9CUCU</name>
<gene>
    <name evidence="1" type="ORF">NQ317_009243</name>
</gene>
<dbReference type="Proteomes" id="UP001162164">
    <property type="component" value="Unassembled WGS sequence"/>
</dbReference>
<proteinExistence type="predicted"/>
<accession>A0ABQ9JCY2</accession>
<dbReference type="EMBL" id="JAPWTJ010000732">
    <property type="protein sequence ID" value="KAJ8976053.1"/>
    <property type="molecule type" value="Genomic_DNA"/>
</dbReference>
<sequence length="68" mass="8173">MWKKAIITLDYKSMQRPECTNKDKAHERHTIRPQIDQQAAERFVKHGIQYREQKPNQPPPNKKIKFSD</sequence>
<evidence type="ECO:0000313" key="1">
    <source>
        <dbReference type="EMBL" id="KAJ8976053.1"/>
    </source>
</evidence>
<evidence type="ECO:0000313" key="2">
    <source>
        <dbReference type="Proteomes" id="UP001162164"/>
    </source>
</evidence>
<keyword evidence="2" id="KW-1185">Reference proteome</keyword>
<protein>
    <submittedName>
        <fullName evidence="1">Uncharacterized protein</fullName>
    </submittedName>
</protein>
<organism evidence="1 2">
    <name type="scientific">Molorchus minor</name>
    <dbReference type="NCBI Taxonomy" id="1323400"/>
    <lineage>
        <taxon>Eukaryota</taxon>
        <taxon>Metazoa</taxon>
        <taxon>Ecdysozoa</taxon>
        <taxon>Arthropoda</taxon>
        <taxon>Hexapoda</taxon>
        <taxon>Insecta</taxon>
        <taxon>Pterygota</taxon>
        <taxon>Neoptera</taxon>
        <taxon>Endopterygota</taxon>
        <taxon>Coleoptera</taxon>
        <taxon>Polyphaga</taxon>
        <taxon>Cucujiformia</taxon>
        <taxon>Chrysomeloidea</taxon>
        <taxon>Cerambycidae</taxon>
        <taxon>Lamiinae</taxon>
        <taxon>Monochamini</taxon>
        <taxon>Molorchus</taxon>
    </lineage>
</organism>
<comment type="caution">
    <text evidence="1">The sequence shown here is derived from an EMBL/GenBank/DDBJ whole genome shotgun (WGS) entry which is preliminary data.</text>
</comment>